<keyword evidence="1" id="KW-0732">Signal</keyword>
<organism evidence="2 3">
    <name type="scientific">Dreissena polymorpha</name>
    <name type="common">Zebra mussel</name>
    <name type="synonym">Mytilus polymorpha</name>
    <dbReference type="NCBI Taxonomy" id="45954"/>
    <lineage>
        <taxon>Eukaryota</taxon>
        <taxon>Metazoa</taxon>
        <taxon>Spiralia</taxon>
        <taxon>Lophotrochozoa</taxon>
        <taxon>Mollusca</taxon>
        <taxon>Bivalvia</taxon>
        <taxon>Autobranchia</taxon>
        <taxon>Heteroconchia</taxon>
        <taxon>Euheterodonta</taxon>
        <taxon>Imparidentia</taxon>
        <taxon>Neoheterodontei</taxon>
        <taxon>Myida</taxon>
        <taxon>Dreissenoidea</taxon>
        <taxon>Dreissenidae</taxon>
        <taxon>Dreissena</taxon>
    </lineage>
</organism>
<protein>
    <submittedName>
        <fullName evidence="2">Uncharacterized protein</fullName>
    </submittedName>
</protein>
<accession>A0A9D4EIX1</accession>
<name>A0A9D4EIX1_DREPO</name>
<evidence type="ECO:0000256" key="1">
    <source>
        <dbReference type="SAM" id="SignalP"/>
    </source>
</evidence>
<keyword evidence="3" id="KW-1185">Reference proteome</keyword>
<reference evidence="2" key="2">
    <citation type="submission" date="2020-11" db="EMBL/GenBank/DDBJ databases">
        <authorList>
            <person name="McCartney M.A."/>
            <person name="Auch B."/>
            <person name="Kono T."/>
            <person name="Mallez S."/>
            <person name="Becker A."/>
            <person name="Gohl D.M."/>
            <person name="Silverstein K.A.T."/>
            <person name="Koren S."/>
            <person name="Bechman K.B."/>
            <person name="Herman A."/>
            <person name="Abrahante J.E."/>
            <person name="Garbe J."/>
        </authorList>
    </citation>
    <scope>NUCLEOTIDE SEQUENCE</scope>
    <source>
        <strain evidence="2">Duluth1</strain>
        <tissue evidence="2">Whole animal</tissue>
    </source>
</reference>
<sequence>MVFAILIIFGVVGNAVTLDCPQCQHSVGVSNQPPNHDEDYLVEKVKNFDCAENKIRATACPIGIERCYSVHTISNGKGLTDNPEVEYTIELVQRGCAKLVISSVPGICENSKNATGNNFIAALQSGMSMYSSAQVTGEVCDGSKSFQIQIHEKDVIAYRGAGGKTGRNSAVKGVLDCAWVILIFFAL</sequence>
<dbReference type="EMBL" id="JAIWYP010000009">
    <property type="protein sequence ID" value="KAH3778905.1"/>
    <property type="molecule type" value="Genomic_DNA"/>
</dbReference>
<reference evidence="2" key="1">
    <citation type="journal article" date="2019" name="bioRxiv">
        <title>The Genome of the Zebra Mussel, Dreissena polymorpha: A Resource for Invasive Species Research.</title>
        <authorList>
            <person name="McCartney M.A."/>
            <person name="Auch B."/>
            <person name="Kono T."/>
            <person name="Mallez S."/>
            <person name="Zhang Y."/>
            <person name="Obille A."/>
            <person name="Becker A."/>
            <person name="Abrahante J.E."/>
            <person name="Garbe J."/>
            <person name="Badalamenti J.P."/>
            <person name="Herman A."/>
            <person name="Mangelson H."/>
            <person name="Liachko I."/>
            <person name="Sullivan S."/>
            <person name="Sone E.D."/>
            <person name="Koren S."/>
            <person name="Silverstein K.A.T."/>
            <person name="Beckman K.B."/>
            <person name="Gohl D.M."/>
        </authorList>
    </citation>
    <scope>NUCLEOTIDE SEQUENCE</scope>
    <source>
        <strain evidence="2">Duluth1</strain>
        <tissue evidence="2">Whole animal</tissue>
    </source>
</reference>
<comment type="caution">
    <text evidence="2">The sequence shown here is derived from an EMBL/GenBank/DDBJ whole genome shotgun (WGS) entry which is preliminary data.</text>
</comment>
<evidence type="ECO:0000313" key="3">
    <source>
        <dbReference type="Proteomes" id="UP000828390"/>
    </source>
</evidence>
<dbReference type="AlphaFoldDB" id="A0A9D4EIX1"/>
<dbReference type="Proteomes" id="UP000828390">
    <property type="component" value="Unassembled WGS sequence"/>
</dbReference>
<feature type="signal peptide" evidence="1">
    <location>
        <begin position="1"/>
        <end position="17"/>
    </location>
</feature>
<proteinExistence type="predicted"/>
<gene>
    <name evidence="2" type="ORF">DPMN_180382</name>
</gene>
<evidence type="ECO:0000313" key="2">
    <source>
        <dbReference type="EMBL" id="KAH3778905.1"/>
    </source>
</evidence>
<feature type="chain" id="PRO_5038614664" evidence="1">
    <location>
        <begin position="18"/>
        <end position="187"/>
    </location>
</feature>